<sequence>MPIGMSGPKRFVVAAVLHVLHVQGCRSSLPHLAYLGAARSAVATRAYNDDATAIMPYNIAMVSDFFFPQPGGVESHIYQLSQKLIDRGHKVVIITHQYEGRTGIRYLTNGLKVYHVPFFVVYRETTFPTVFSFFPIFRNIVIREKIHIVHGHASLSSLCHEAILHARTMGLRTVFTDHSLFGFADAASILTNKLLKFTLSDVDHVICVSHTCKENTVLRASLDPLMVSVIPNAVVASNFRPLHPQDATQPSMRSALPPPPPQSSQPLGPNDTITIVVISRLFYNKGTDLLIASIPRILASHPNVRFIIAGSGPKAIDLEQMLDRHILHDRVTLLGPVRHEEVRDVMVRGHIYLHPSLTEAFGTVLVEAASCNLLIVCTRVGGIPEVLPSHMTVFAKPEEDDLVRATSEAVGLLMGQDQKRTVVRRDRFHEQVRMMYSWADIARRTERVYDLITGNEEQSSHDFYSDQQDAKWRNYGKHVSPASQSFALIDRLKRYYGCGIWAGKLFVLCVVVDYLLFVFLELCFPRSNIDICRDWPKKKEAVDASNEVNAEKNLTKRTRTSQARTPSRPNTTSKDIAIQCRIYSHRRFAHVRDHTLAIAIAIAIAVTLAVAIALAICLPIYPFYTASRRPVAPQTNVIAVPGAKIETSRAQ</sequence>
<dbReference type="InterPro" id="IPR001296">
    <property type="entry name" value="Glyco_trans_1"/>
</dbReference>
<evidence type="ECO:0000256" key="4">
    <source>
        <dbReference type="ARBA" id="ARBA00022502"/>
    </source>
</evidence>
<evidence type="ECO:0000313" key="15">
    <source>
        <dbReference type="Proteomes" id="UP000767238"/>
    </source>
</evidence>
<gene>
    <name evidence="14" type="ORF">KCV03_g895</name>
</gene>
<accession>A0A9P8GPV9</accession>
<dbReference type="CDD" id="cd03796">
    <property type="entry name" value="GT4_PIG-A-like"/>
    <property type="match status" value="1"/>
</dbReference>
<dbReference type="AlphaFoldDB" id="A0A9P8GPV9"/>
<comment type="caution">
    <text evidence="14">The sequence shown here is derived from an EMBL/GenBank/DDBJ whole genome shotgun (WGS) entry which is preliminary data.</text>
</comment>
<feature type="transmembrane region" description="Helical" evidence="10">
    <location>
        <begin position="501"/>
        <end position="524"/>
    </location>
</feature>
<comment type="function">
    <text evidence="1">Catalytic subunit in the complex catalyzing the transfer of N-acetylglucosamine from UDP-N-acetylglucosamine to phosphatidylinositol, the first step of GPI biosynthesis.</text>
</comment>
<feature type="region of interest" description="Disordered" evidence="9">
    <location>
        <begin position="246"/>
        <end position="269"/>
    </location>
</feature>
<dbReference type="GO" id="GO:0017176">
    <property type="term" value="F:phosphatidylinositol N-acetylglucosaminyltransferase activity"/>
    <property type="evidence" value="ECO:0007669"/>
    <property type="project" value="UniProtKB-EC"/>
</dbReference>
<evidence type="ECO:0000256" key="10">
    <source>
        <dbReference type="SAM" id="Phobius"/>
    </source>
</evidence>
<feature type="non-terminal residue" evidence="14">
    <location>
        <position position="651"/>
    </location>
</feature>
<evidence type="ECO:0000259" key="12">
    <source>
        <dbReference type="Pfam" id="PF00534"/>
    </source>
</evidence>
<dbReference type="InterPro" id="IPR013234">
    <property type="entry name" value="PIGA_GPI_anchor_biosynthesis"/>
</dbReference>
<organism evidence="14 15">
    <name type="scientific">Aureobasidium melanogenum</name>
    <name type="common">Aureobasidium pullulans var. melanogenum</name>
    <dbReference type="NCBI Taxonomy" id="46634"/>
    <lineage>
        <taxon>Eukaryota</taxon>
        <taxon>Fungi</taxon>
        <taxon>Dikarya</taxon>
        <taxon>Ascomycota</taxon>
        <taxon>Pezizomycotina</taxon>
        <taxon>Dothideomycetes</taxon>
        <taxon>Dothideomycetidae</taxon>
        <taxon>Dothideales</taxon>
        <taxon>Saccotheciaceae</taxon>
        <taxon>Aureobasidium</taxon>
    </lineage>
</organism>
<name>A0A9P8GPV9_AURME</name>
<evidence type="ECO:0000259" key="13">
    <source>
        <dbReference type="Pfam" id="PF08288"/>
    </source>
</evidence>
<evidence type="ECO:0000256" key="6">
    <source>
        <dbReference type="ARBA" id="ARBA00022679"/>
    </source>
</evidence>
<feature type="transmembrane region" description="Helical" evidence="10">
    <location>
        <begin position="596"/>
        <end position="621"/>
    </location>
</feature>
<evidence type="ECO:0000256" key="2">
    <source>
        <dbReference type="ARBA" id="ARBA00004687"/>
    </source>
</evidence>
<dbReference type="GO" id="GO:0006506">
    <property type="term" value="P:GPI anchor biosynthetic process"/>
    <property type="evidence" value="ECO:0007669"/>
    <property type="project" value="UniProtKB-KW"/>
</dbReference>
<feature type="domain" description="Glycosyl transferase family 1" evidence="12">
    <location>
        <begin position="269"/>
        <end position="406"/>
    </location>
</feature>
<dbReference type="Pfam" id="PF08288">
    <property type="entry name" value="PIGA"/>
    <property type="match status" value="1"/>
</dbReference>
<dbReference type="FunFam" id="3.40.50.2000:FF:000053">
    <property type="entry name" value="Phosphatidylinositol N-acetylglucosaminyltransferase GPI3 subunit"/>
    <property type="match status" value="1"/>
</dbReference>
<keyword evidence="10" id="KW-0472">Membrane</keyword>
<feature type="domain" description="PIGA GPI anchor biosynthesis" evidence="13">
    <location>
        <begin position="96"/>
        <end position="185"/>
    </location>
</feature>
<dbReference type="GO" id="GO:0000506">
    <property type="term" value="C:glycosylphosphatidylinositol-N-acetylglucosaminyltransferase (GPI-GnT) complex"/>
    <property type="evidence" value="ECO:0007669"/>
    <property type="project" value="InterPro"/>
</dbReference>
<feature type="compositionally biased region" description="Polar residues" evidence="9">
    <location>
        <begin position="560"/>
        <end position="572"/>
    </location>
</feature>
<dbReference type="Pfam" id="PF00534">
    <property type="entry name" value="Glycos_transf_1"/>
    <property type="match status" value="1"/>
</dbReference>
<proteinExistence type="predicted"/>
<dbReference type="EMBL" id="JAHFYH010000003">
    <property type="protein sequence ID" value="KAH0234575.1"/>
    <property type="molecule type" value="Genomic_DNA"/>
</dbReference>
<keyword evidence="10" id="KW-1133">Transmembrane helix</keyword>
<dbReference type="FunFam" id="3.40.50.2000:FF:000026">
    <property type="entry name" value="Phosphatidylinositol N-acetylglucosaminyltransferase subunit A"/>
    <property type="match status" value="1"/>
</dbReference>
<evidence type="ECO:0000256" key="5">
    <source>
        <dbReference type="ARBA" id="ARBA00022676"/>
    </source>
</evidence>
<reference evidence="14" key="1">
    <citation type="journal article" date="2021" name="J Fungi (Basel)">
        <title>Virulence traits and population genomics of the black yeast Aureobasidium melanogenum.</title>
        <authorList>
            <person name="Cernosa A."/>
            <person name="Sun X."/>
            <person name="Gostincar C."/>
            <person name="Fang C."/>
            <person name="Gunde-Cimerman N."/>
            <person name="Song Z."/>
        </authorList>
    </citation>
    <scope>NUCLEOTIDE SEQUENCE</scope>
    <source>
        <strain evidence="14">EXF-8016</strain>
    </source>
</reference>
<dbReference type="PANTHER" id="PTHR45871">
    <property type="entry name" value="N-ACETYLGLUCOSAMINYL-PHOSPHATIDYLINOSITOL BIOSYNTHETIC PROTEIN"/>
    <property type="match status" value="1"/>
</dbReference>
<evidence type="ECO:0000256" key="3">
    <source>
        <dbReference type="ARBA" id="ARBA00012420"/>
    </source>
</evidence>
<keyword evidence="6" id="KW-0808">Transferase</keyword>
<evidence type="ECO:0000256" key="11">
    <source>
        <dbReference type="SAM" id="SignalP"/>
    </source>
</evidence>
<reference evidence="14" key="2">
    <citation type="submission" date="2021-08" db="EMBL/GenBank/DDBJ databases">
        <authorList>
            <person name="Gostincar C."/>
            <person name="Sun X."/>
            <person name="Song Z."/>
            <person name="Gunde-Cimerman N."/>
        </authorList>
    </citation>
    <scope>NUCLEOTIDE SEQUENCE</scope>
    <source>
        <strain evidence="14">EXF-8016</strain>
    </source>
</reference>
<dbReference type="PANTHER" id="PTHR45871:SF1">
    <property type="entry name" value="PHOSPHATIDYLINOSITOL N-ACETYLGLUCOSAMINYLTRANSFERASE SUBUNIT A"/>
    <property type="match status" value="1"/>
</dbReference>
<comment type="pathway">
    <text evidence="2">Glycolipid biosynthesis; glycosylphosphatidylinositol-anchor biosynthesis.</text>
</comment>
<dbReference type="InterPro" id="IPR039507">
    <property type="entry name" value="PIG-A/GPI3"/>
</dbReference>
<feature type="signal peptide" evidence="11">
    <location>
        <begin position="1"/>
        <end position="27"/>
    </location>
</feature>
<dbReference type="EC" id="2.4.1.198" evidence="3"/>
<feature type="chain" id="PRO_5040486229" description="Phosphatidylinositol N-acetylglucosaminyltransferase GPI3 subunit" evidence="11">
    <location>
        <begin position="28"/>
        <end position="651"/>
    </location>
</feature>
<keyword evidence="5" id="KW-0328">Glycosyltransferase</keyword>
<evidence type="ECO:0000256" key="7">
    <source>
        <dbReference type="ARBA" id="ARBA00032160"/>
    </source>
</evidence>
<dbReference type="Gene3D" id="3.40.50.2000">
    <property type="entry name" value="Glycogen Phosphorylase B"/>
    <property type="match status" value="2"/>
</dbReference>
<dbReference type="OrthoDB" id="734129at2759"/>
<keyword evidence="10" id="KW-0812">Transmembrane</keyword>
<feature type="region of interest" description="Disordered" evidence="9">
    <location>
        <begin position="546"/>
        <end position="572"/>
    </location>
</feature>
<evidence type="ECO:0000256" key="1">
    <source>
        <dbReference type="ARBA" id="ARBA00003265"/>
    </source>
</evidence>
<evidence type="ECO:0000256" key="9">
    <source>
        <dbReference type="SAM" id="MobiDB-lite"/>
    </source>
</evidence>
<keyword evidence="11" id="KW-0732">Signal</keyword>
<dbReference type="Proteomes" id="UP000767238">
    <property type="component" value="Unassembled WGS sequence"/>
</dbReference>
<evidence type="ECO:0000256" key="8">
    <source>
        <dbReference type="ARBA" id="ARBA00068617"/>
    </source>
</evidence>
<keyword evidence="4" id="KW-0337">GPI-anchor biosynthesis</keyword>
<dbReference type="SUPFAM" id="SSF53756">
    <property type="entry name" value="UDP-Glycosyltransferase/glycogen phosphorylase"/>
    <property type="match status" value="1"/>
</dbReference>
<evidence type="ECO:0000313" key="14">
    <source>
        <dbReference type="EMBL" id="KAH0234575.1"/>
    </source>
</evidence>
<protein>
    <recommendedName>
        <fullName evidence="8">Phosphatidylinositol N-acetylglucosaminyltransferase GPI3 subunit</fullName>
        <ecNumber evidence="3">2.4.1.198</ecNumber>
    </recommendedName>
    <alternativeName>
        <fullName evidence="7">GlcNAc-PI synthesis protein</fullName>
    </alternativeName>
</protein>